<protein>
    <submittedName>
        <fullName evidence="1">Uncharacterized protein</fullName>
    </submittedName>
</protein>
<evidence type="ECO:0000313" key="1">
    <source>
        <dbReference type="EMBL" id="BAU18926.1"/>
    </source>
</evidence>
<gene>
    <name evidence="1" type="ORF">PIOMA14_II_0421</name>
</gene>
<dbReference type="Proteomes" id="UP000217431">
    <property type="component" value="Chromosome II"/>
</dbReference>
<dbReference type="EMBL" id="AP014598">
    <property type="protein sequence ID" value="BAU18926.1"/>
    <property type="molecule type" value="Genomic_DNA"/>
</dbReference>
<organism evidence="1 2">
    <name type="scientific">Prevotella intermedia</name>
    <dbReference type="NCBI Taxonomy" id="28131"/>
    <lineage>
        <taxon>Bacteria</taxon>
        <taxon>Pseudomonadati</taxon>
        <taxon>Bacteroidota</taxon>
        <taxon>Bacteroidia</taxon>
        <taxon>Bacteroidales</taxon>
        <taxon>Prevotellaceae</taxon>
        <taxon>Prevotella</taxon>
    </lineage>
</organism>
<name>A0A0T7APC3_PREIN</name>
<dbReference type="AlphaFoldDB" id="A0A0T7APC3"/>
<accession>A0A0T7APC3</accession>
<sequence length="83" mass="9581">MLMNTQKHIDEYAEVCSVGWRYGRQNAFICPEYTLYTSYEQGNSSVGVEHCASNTRGAQRKRVFNALSMRKEAYANRMGYGRK</sequence>
<evidence type="ECO:0000313" key="2">
    <source>
        <dbReference type="Proteomes" id="UP000217431"/>
    </source>
</evidence>
<proteinExistence type="predicted"/>
<reference evidence="1 2" key="1">
    <citation type="journal article" date="2016" name="DNA Res.">
        <title>The complete genome sequencing of Prevotella intermedia strain OMA14 and a subsequent fine-scale, intra-species genomic comparison reveal an unusual amplification of conjugative and mobile transposons and identify a novel Prevotella-lineage-specific repeat.</title>
        <authorList>
            <person name="Naito M."/>
            <person name="Ogura Y."/>
            <person name="Itoh T."/>
            <person name="Shoji M."/>
            <person name="Okamoto M."/>
            <person name="Hayashi T."/>
            <person name="Nakayama K."/>
        </authorList>
    </citation>
    <scope>NUCLEOTIDE SEQUENCE [LARGE SCALE GENOMIC DNA]</scope>
    <source>
        <strain evidence="1 2">OMA14</strain>
    </source>
</reference>